<proteinExistence type="predicted"/>
<dbReference type="PANTHER" id="PTHR35020:SF2">
    <property type="entry name" value="N-ACETYLGLUCOSAMINE-INDUCED PROTEIN 1"/>
    <property type="match status" value="1"/>
</dbReference>
<dbReference type="AlphaFoldDB" id="A0A2A9NIP0"/>
<evidence type="ECO:0000313" key="2">
    <source>
        <dbReference type="Proteomes" id="UP000242287"/>
    </source>
</evidence>
<reference evidence="1 2" key="1">
    <citation type="submission" date="2014-02" db="EMBL/GenBank/DDBJ databases">
        <title>Transposable element dynamics among asymbiotic and ectomycorrhizal Amanita fungi.</title>
        <authorList>
            <consortium name="DOE Joint Genome Institute"/>
            <person name="Hess J."/>
            <person name="Skrede I."/>
            <person name="Wolfe B."/>
            <person name="LaButti K."/>
            <person name="Ohm R.A."/>
            <person name="Grigoriev I.V."/>
            <person name="Pringle A."/>
        </authorList>
    </citation>
    <scope>NUCLEOTIDE SEQUENCE [LARGE SCALE GENOMIC DNA]</scope>
    <source>
        <strain evidence="1 2">SKay4041</strain>
    </source>
</reference>
<dbReference type="STRING" id="703135.A0A2A9NIP0"/>
<keyword evidence="2" id="KW-1185">Reference proteome</keyword>
<evidence type="ECO:0000313" key="1">
    <source>
        <dbReference type="EMBL" id="PFH49948.1"/>
    </source>
</evidence>
<gene>
    <name evidence="1" type="ORF">AMATHDRAFT_4425</name>
</gene>
<dbReference type="Pfam" id="PF12239">
    <property type="entry name" value="DUF3605"/>
    <property type="match status" value="2"/>
</dbReference>
<accession>A0A2A9NIP0</accession>
<organism evidence="1 2">
    <name type="scientific">Amanita thiersii Skay4041</name>
    <dbReference type="NCBI Taxonomy" id="703135"/>
    <lineage>
        <taxon>Eukaryota</taxon>
        <taxon>Fungi</taxon>
        <taxon>Dikarya</taxon>
        <taxon>Basidiomycota</taxon>
        <taxon>Agaricomycotina</taxon>
        <taxon>Agaricomycetes</taxon>
        <taxon>Agaricomycetidae</taxon>
        <taxon>Agaricales</taxon>
        <taxon>Pluteineae</taxon>
        <taxon>Amanitaceae</taxon>
        <taxon>Amanita</taxon>
    </lineage>
</organism>
<dbReference type="GO" id="GO:0005737">
    <property type="term" value="C:cytoplasm"/>
    <property type="evidence" value="ECO:0007669"/>
    <property type="project" value="TreeGrafter"/>
</dbReference>
<sequence>MTIKKTLNPVNVALRTGPPTREELVVYYPHKFTWEQLKIFVNSGDLGLLKREKKLQERYDVWSVGIKEQYGSIINYLLNHRLQWGRPDTLSILSPSHNLAKNFENGPSRKGLPTLPADAPRYFTADVPPEYLSVIVNDWPYSVPPEIEHHLIWSRVPIIHSDIVPKSIWKRVEQDGLWGFTGLTEPPPSPSLLPSCIDALSEWGITLDTMVVSQRGTEDEEALIVNAGKEIDTFIKQRWPEKEWETAWFVNPPRLQSILDLSHIHIFAKKKID</sequence>
<protein>
    <submittedName>
        <fullName evidence="1">Uncharacterized protein</fullName>
    </submittedName>
</protein>
<dbReference type="EMBL" id="KZ302015">
    <property type="protein sequence ID" value="PFH49948.1"/>
    <property type="molecule type" value="Genomic_DNA"/>
</dbReference>
<name>A0A2A9NIP0_9AGAR</name>
<dbReference type="Proteomes" id="UP000242287">
    <property type="component" value="Unassembled WGS sequence"/>
</dbReference>
<dbReference type="GO" id="GO:0006044">
    <property type="term" value="P:N-acetylglucosamine metabolic process"/>
    <property type="evidence" value="ECO:0007669"/>
    <property type="project" value="TreeGrafter"/>
</dbReference>
<dbReference type="InterPro" id="IPR022036">
    <property type="entry name" value="DUF3605"/>
</dbReference>
<dbReference type="OrthoDB" id="498286at2759"/>
<dbReference type="PANTHER" id="PTHR35020">
    <property type="entry name" value="N-ACETYLGLUCOSAMINE-INDUCED PROTEIN 1"/>
    <property type="match status" value="1"/>
</dbReference>